<dbReference type="PANTHER" id="PTHR24247:SF184">
    <property type="entry name" value="MUSCARINIC ACETYLCHOLINE RECEPTOR GAR-1-RELATED"/>
    <property type="match status" value="1"/>
</dbReference>
<dbReference type="GO" id="GO:0007187">
    <property type="term" value="P:G protein-coupled receptor signaling pathway, coupled to cyclic nucleotide second messenger"/>
    <property type="evidence" value="ECO:0007669"/>
    <property type="project" value="TreeGrafter"/>
</dbReference>
<dbReference type="Pfam" id="PF00046">
    <property type="entry name" value="Homeodomain"/>
    <property type="match status" value="1"/>
</dbReference>
<reference evidence="22" key="1">
    <citation type="submission" date="2023-03" db="UniProtKB">
        <authorList>
            <consortium name="WormBaseParasite"/>
        </authorList>
    </citation>
    <scope>IDENTIFICATION</scope>
</reference>
<dbReference type="PROSITE" id="PS50262">
    <property type="entry name" value="G_PROTEIN_RECEP_F1_2"/>
    <property type="match status" value="1"/>
</dbReference>
<feature type="region of interest" description="Disordered" evidence="17">
    <location>
        <begin position="486"/>
        <end position="523"/>
    </location>
</feature>
<feature type="transmembrane region" description="Helical" evidence="18">
    <location>
        <begin position="637"/>
        <end position="656"/>
    </location>
</feature>
<dbReference type="Gene3D" id="1.20.1070.10">
    <property type="entry name" value="Rhodopsin 7-helix transmembrane proteins"/>
    <property type="match status" value="2"/>
</dbReference>
<evidence type="ECO:0000256" key="12">
    <source>
        <dbReference type="ARBA" id="ARBA00023224"/>
    </source>
</evidence>
<evidence type="ECO:0000256" key="9">
    <source>
        <dbReference type="ARBA" id="ARBA00023155"/>
    </source>
</evidence>
<evidence type="ECO:0000256" key="8">
    <source>
        <dbReference type="ARBA" id="ARBA00023136"/>
    </source>
</evidence>
<proteinExistence type="inferred from homology"/>
<dbReference type="Gene3D" id="1.10.10.60">
    <property type="entry name" value="Homeodomain-like"/>
    <property type="match status" value="1"/>
</dbReference>
<evidence type="ECO:0000256" key="13">
    <source>
        <dbReference type="ARBA" id="ARBA00023242"/>
    </source>
</evidence>
<keyword evidence="11 16" id="KW-0675">Receptor</keyword>
<feature type="DNA-binding region" description="Homeobox" evidence="14">
    <location>
        <begin position="663"/>
        <end position="722"/>
    </location>
</feature>
<evidence type="ECO:0000256" key="14">
    <source>
        <dbReference type="PROSITE-ProRule" id="PRU00108"/>
    </source>
</evidence>
<keyword evidence="10" id="KW-1015">Disulfide bond</keyword>
<feature type="domain" description="Homeobox" evidence="19">
    <location>
        <begin position="661"/>
        <end position="721"/>
    </location>
</feature>
<dbReference type="FunFam" id="1.20.1070.10:FF:000365">
    <property type="entry name" value="Muscarinic acetylcholine receptor gar-2"/>
    <property type="match status" value="1"/>
</dbReference>
<feature type="compositionally biased region" description="Low complexity" evidence="17">
    <location>
        <begin position="495"/>
        <end position="509"/>
    </location>
</feature>
<feature type="transmembrane region" description="Helical" evidence="18">
    <location>
        <begin position="52"/>
        <end position="76"/>
    </location>
</feature>
<evidence type="ECO:0000259" key="20">
    <source>
        <dbReference type="PROSITE" id="PS50262"/>
    </source>
</evidence>
<dbReference type="WBParaSite" id="ALUE_0000650101-mRNA-1">
    <property type="protein sequence ID" value="ALUE_0000650101-mRNA-1"/>
    <property type="gene ID" value="ALUE_0000650101"/>
</dbReference>
<dbReference type="Proteomes" id="UP000036681">
    <property type="component" value="Unplaced"/>
</dbReference>
<keyword evidence="3" id="KW-1003">Cell membrane</keyword>
<evidence type="ECO:0000256" key="11">
    <source>
        <dbReference type="ARBA" id="ARBA00023170"/>
    </source>
</evidence>
<comment type="subcellular location">
    <subcellularLocation>
        <location evidence="2">Cell membrane</location>
        <topology evidence="2">Multi-pass membrane protein</topology>
    </subcellularLocation>
    <subcellularLocation>
        <location evidence="1 14 15">Nucleus</location>
    </subcellularLocation>
</comment>
<feature type="transmembrane region" description="Helical" evidence="18">
    <location>
        <begin position="12"/>
        <end position="32"/>
    </location>
</feature>
<evidence type="ECO:0000256" key="3">
    <source>
        <dbReference type="ARBA" id="ARBA00022475"/>
    </source>
</evidence>
<dbReference type="InterPro" id="IPR009057">
    <property type="entry name" value="Homeodomain-like_sf"/>
</dbReference>
<evidence type="ECO:0000259" key="19">
    <source>
        <dbReference type="PROSITE" id="PS50071"/>
    </source>
</evidence>
<dbReference type="SUPFAM" id="SSF46689">
    <property type="entry name" value="Homeodomain-like"/>
    <property type="match status" value="1"/>
</dbReference>
<keyword evidence="12 16" id="KW-0807">Transducer</keyword>
<keyword evidence="13 14" id="KW-0539">Nucleus</keyword>
<evidence type="ECO:0000256" key="10">
    <source>
        <dbReference type="ARBA" id="ARBA00023157"/>
    </source>
</evidence>
<dbReference type="SUPFAM" id="SSF81321">
    <property type="entry name" value="Family A G protein-coupled receptor-like"/>
    <property type="match status" value="1"/>
</dbReference>
<feature type="transmembrane region" description="Helical" evidence="18">
    <location>
        <begin position="127"/>
        <end position="147"/>
    </location>
</feature>
<dbReference type="GO" id="GO:0016907">
    <property type="term" value="F:G protein-coupled acetylcholine receptor activity"/>
    <property type="evidence" value="ECO:0007669"/>
    <property type="project" value="UniProtKB-ARBA"/>
</dbReference>
<name>A0A9J2P9X8_ASCLU</name>
<dbReference type="PROSITE" id="PS50071">
    <property type="entry name" value="HOMEOBOX_2"/>
    <property type="match status" value="1"/>
</dbReference>
<evidence type="ECO:0000256" key="18">
    <source>
        <dbReference type="SAM" id="Phobius"/>
    </source>
</evidence>
<evidence type="ECO:0000256" key="6">
    <source>
        <dbReference type="ARBA" id="ARBA00023040"/>
    </source>
</evidence>
<evidence type="ECO:0000313" key="21">
    <source>
        <dbReference type="Proteomes" id="UP000036681"/>
    </source>
</evidence>
<protein>
    <submittedName>
        <fullName evidence="22">G-protein coupled receptors family 1 profile domain-containing protein</fullName>
    </submittedName>
</protein>
<dbReference type="GO" id="GO:0004993">
    <property type="term" value="F:G protein-coupled serotonin receptor activity"/>
    <property type="evidence" value="ECO:0007669"/>
    <property type="project" value="TreeGrafter"/>
</dbReference>
<dbReference type="AlphaFoldDB" id="A0A9J2P9X8"/>
<keyword evidence="7 14" id="KW-0238">DNA-binding</keyword>
<evidence type="ECO:0000256" key="2">
    <source>
        <dbReference type="ARBA" id="ARBA00004651"/>
    </source>
</evidence>
<dbReference type="PRINTS" id="PR00237">
    <property type="entry name" value="GPCRRHODOPSN"/>
</dbReference>
<dbReference type="CDD" id="cd00086">
    <property type="entry name" value="homeodomain"/>
    <property type="match status" value="1"/>
</dbReference>
<keyword evidence="6 16" id="KW-0297">G-protein coupled receptor</keyword>
<feature type="transmembrane region" description="Helical" evidence="18">
    <location>
        <begin position="88"/>
        <end position="107"/>
    </location>
</feature>
<keyword evidence="8 18" id="KW-0472">Membrane</keyword>
<evidence type="ECO:0000256" key="15">
    <source>
        <dbReference type="RuleBase" id="RU000682"/>
    </source>
</evidence>
<accession>A0A9J2P9X8</accession>
<dbReference type="GO" id="GO:0000981">
    <property type="term" value="F:DNA-binding transcription factor activity, RNA polymerase II-specific"/>
    <property type="evidence" value="ECO:0007669"/>
    <property type="project" value="InterPro"/>
</dbReference>
<dbReference type="PROSITE" id="PS00237">
    <property type="entry name" value="G_PROTEIN_RECEP_F1_1"/>
    <property type="match status" value="1"/>
</dbReference>
<dbReference type="GO" id="GO:0007197">
    <property type="term" value="P:adenylate cyclase-inhibiting G protein-coupled acetylcholine receptor signaling pathway"/>
    <property type="evidence" value="ECO:0007669"/>
    <property type="project" value="TreeGrafter"/>
</dbReference>
<dbReference type="InterPro" id="IPR000276">
    <property type="entry name" value="GPCR_Rhodpsn"/>
</dbReference>
<evidence type="ECO:0000256" key="17">
    <source>
        <dbReference type="SAM" id="MobiDB-lite"/>
    </source>
</evidence>
<keyword evidence="4 16" id="KW-0812">Transmembrane</keyword>
<comment type="similarity">
    <text evidence="16">Belongs to the G-protein coupled receptor 1 family.</text>
</comment>
<dbReference type="SMART" id="SM00389">
    <property type="entry name" value="HOX"/>
    <property type="match status" value="1"/>
</dbReference>
<dbReference type="PANTHER" id="PTHR24247">
    <property type="entry name" value="5-HYDROXYTRYPTAMINE RECEPTOR"/>
    <property type="match status" value="1"/>
</dbReference>
<dbReference type="PROSITE" id="PS00027">
    <property type="entry name" value="HOMEOBOX_1"/>
    <property type="match status" value="1"/>
</dbReference>
<feature type="domain" description="G-protein coupled receptors family 1 profile" evidence="20">
    <location>
        <begin position="66"/>
        <end position="653"/>
    </location>
</feature>
<keyword evidence="5 18" id="KW-1133">Transmembrane helix</keyword>
<dbReference type="Pfam" id="PF00001">
    <property type="entry name" value="7tm_1"/>
    <property type="match status" value="2"/>
</dbReference>
<evidence type="ECO:0000256" key="16">
    <source>
        <dbReference type="RuleBase" id="RU000688"/>
    </source>
</evidence>
<keyword evidence="9 14" id="KW-0371">Homeobox</keyword>
<sequence>MKGRRDVSSRYVGRCIVEHACCAQLVLARLIVLSNPSDLNVHSFKLYYQVVVWAIIVFLSLETIIGNAMVIVAYKLERAISKQVSNRYIVSLAVSDLIIGVEGYPLFTLYVLNGDRWPLGWIACETWLFLDYTLCLVSILTVLLITVDRYLSVCHTASYIKWQTPAKTQLTIFLSWLIPAFIFGIMIYGWPLMTGSASGMIGTECSAPFLSNPYVNMGMYVVYYWTTLIAMLILYKGIHKAAKNLEQKAKAKERRHIALILSQRLGTQVGVSLMLSQNDGNANITVETPKDSGYQTATTNAAVSTTCGAYGSDESAHNLEVIREETERSSVDMLDGIKLETVPSTEALERRCSLASNNSLPDDTVTSDYERKYMDSGSYDFQAADSLSLLFNDDSFSSVLQLKSPAACTDSGVEFADSEATSVITKRNANIKSCLSSAETKRDSDSCSDKVFRYAPLPVVKRMPSTKMASSSWVQHVKAHMMHALRSPLSSNAMSRPRISSTSSGSSSSDESRENDNTRFTQASVAVTRQDSERSIATTTVEKSKNDFFLSPGGMTRKISSLSALTRERMVHAIFAPFSAFQRQRKQTRAERRAHKAFRTITFIVGFFTILWSPYYVVATVYGFCRGHCIPAPVYTLSYYMCYLNSSGNPFAYALANQDRINRRRFRTNFTENQSIALEEAFQESHYPDQNSKRNLAMVLDIPEDRITVWFQNRRAKWRRKEVREREKKKFHAKECHCVETSIVYSNQRRADGAVQMLRPQVNDPNASATLREQQSYSTFSCRDLQTYHFNRFP</sequence>
<dbReference type="InterPro" id="IPR017970">
    <property type="entry name" value="Homeobox_CS"/>
</dbReference>
<dbReference type="InterPro" id="IPR001356">
    <property type="entry name" value="HD"/>
</dbReference>
<evidence type="ECO:0000313" key="22">
    <source>
        <dbReference type="WBParaSite" id="ALUE_0000650101-mRNA-1"/>
    </source>
</evidence>
<dbReference type="GO" id="GO:0045202">
    <property type="term" value="C:synapse"/>
    <property type="evidence" value="ECO:0007669"/>
    <property type="project" value="TreeGrafter"/>
</dbReference>
<evidence type="ECO:0000256" key="4">
    <source>
        <dbReference type="ARBA" id="ARBA00022692"/>
    </source>
</evidence>
<feature type="transmembrane region" description="Helical" evidence="18">
    <location>
        <begin position="217"/>
        <end position="235"/>
    </location>
</feature>
<feature type="transmembrane region" description="Helical" evidence="18">
    <location>
        <begin position="168"/>
        <end position="190"/>
    </location>
</feature>
<keyword evidence="21" id="KW-1185">Reference proteome</keyword>
<dbReference type="GO" id="GO:0003677">
    <property type="term" value="F:DNA binding"/>
    <property type="evidence" value="ECO:0007669"/>
    <property type="project" value="UniProtKB-UniRule"/>
</dbReference>
<evidence type="ECO:0000256" key="7">
    <source>
        <dbReference type="ARBA" id="ARBA00023125"/>
    </source>
</evidence>
<feature type="transmembrane region" description="Helical" evidence="18">
    <location>
        <begin position="597"/>
        <end position="617"/>
    </location>
</feature>
<evidence type="ECO:0000256" key="1">
    <source>
        <dbReference type="ARBA" id="ARBA00004123"/>
    </source>
</evidence>
<dbReference type="InterPro" id="IPR017452">
    <property type="entry name" value="GPCR_Rhodpsn_7TM"/>
</dbReference>
<evidence type="ECO:0000256" key="5">
    <source>
        <dbReference type="ARBA" id="ARBA00022989"/>
    </source>
</evidence>
<dbReference type="GO" id="GO:0005634">
    <property type="term" value="C:nucleus"/>
    <property type="evidence" value="ECO:0007669"/>
    <property type="project" value="UniProtKB-SubCell"/>
</dbReference>
<organism evidence="21 22">
    <name type="scientific">Ascaris lumbricoides</name>
    <name type="common">Giant roundworm</name>
    <dbReference type="NCBI Taxonomy" id="6252"/>
    <lineage>
        <taxon>Eukaryota</taxon>
        <taxon>Metazoa</taxon>
        <taxon>Ecdysozoa</taxon>
        <taxon>Nematoda</taxon>
        <taxon>Chromadorea</taxon>
        <taxon>Rhabditida</taxon>
        <taxon>Spirurina</taxon>
        <taxon>Ascaridomorpha</taxon>
        <taxon>Ascaridoidea</taxon>
        <taxon>Ascarididae</taxon>
        <taxon>Ascaris</taxon>
    </lineage>
</organism>
<dbReference type="GO" id="GO:0030425">
    <property type="term" value="C:dendrite"/>
    <property type="evidence" value="ECO:0007669"/>
    <property type="project" value="TreeGrafter"/>
</dbReference>
<dbReference type="GO" id="GO:0005886">
    <property type="term" value="C:plasma membrane"/>
    <property type="evidence" value="ECO:0007669"/>
    <property type="project" value="UniProtKB-SubCell"/>
</dbReference>